<dbReference type="AlphaFoldDB" id="A0A0A9DQ78"/>
<reference evidence="1" key="2">
    <citation type="journal article" date="2015" name="Data Brief">
        <title>Shoot transcriptome of the giant reed, Arundo donax.</title>
        <authorList>
            <person name="Barrero R.A."/>
            <person name="Guerrero F.D."/>
            <person name="Moolhuijzen P."/>
            <person name="Goolsby J.A."/>
            <person name="Tidwell J."/>
            <person name="Bellgard S.E."/>
            <person name="Bellgard M.I."/>
        </authorList>
    </citation>
    <scope>NUCLEOTIDE SEQUENCE</scope>
    <source>
        <tissue evidence="1">Shoot tissue taken approximately 20 cm above the soil surface</tissue>
    </source>
</reference>
<organism evidence="1">
    <name type="scientific">Arundo donax</name>
    <name type="common">Giant reed</name>
    <name type="synonym">Donax arundinaceus</name>
    <dbReference type="NCBI Taxonomy" id="35708"/>
    <lineage>
        <taxon>Eukaryota</taxon>
        <taxon>Viridiplantae</taxon>
        <taxon>Streptophyta</taxon>
        <taxon>Embryophyta</taxon>
        <taxon>Tracheophyta</taxon>
        <taxon>Spermatophyta</taxon>
        <taxon>Magnoliopsida</taxon>
        <taxon>Liliopsida</taxon>
        <taxon>Poales</taxon>
        <taxon>Poaceae</taxon>
        <taxon>PACMAD clade</taxon>
        <taxon>Arundinoideae</taxon>
        <taxon>Arundineae</taxon>
        <taxon>Arundo</taxon>
    </lineage>
</organism>
<proteinExistence type="predicted"/>
<dbReference type="EMBL" id="GBRH01209052">
    <property type="protein sequence ID" value="JAD88843.1"/>
    <property type="molecule type" value="Transcribed_RNA"/>
</dbReference>
<name>A0A0A9DQ78_ARUDO</name>
<reference evidence="1" key="1">
    <citation type="submission" date="2014-09" db="EMBL/GenBank/DDBJ databases">
        <authorList>
            <person name="Magalhaes I.L.F."/>
            <person name="Oliveira U."/>
            <person name="Santos F.R."/>
            <person name="Vidigal T.H.D.A."/>
            <person name="Brescovit A.D."/>
            <person name="Santos A.J."/>
        </authorList>
    </citation>
    <scope>NUCLEOTIDE SEQUENCE</scope>
    <source>
        <tissue evidence="1">Shoot tissue taken approximately 20 cm above the soil surface</tissue>
    </source>
</reference>
<sequence>MMERNGKDNYLSCLLFAAPHKHQVNIKATKANLEYHSHMVGNGSGSTDQAILPFRLLSLVFDHINYFVDMPKVTSSPLQTLPNSCINSCHPLTKKIHIFHRR</sequence>
<accession>A0A0A9DQ78</accession>
<evidence type="ECO:0000313" key="1">
    <source>
        <dbReference type="EMBL" id="JAD88843.1"/>
    </source>
</evidence>
<protein>
    <submittedName>
        <fullName evidence="1">Uncharacterized protein</fullName>
    </submittedName>
</protein>